<dbReference type="RefSeq" id="WP_179822927.1">
    <property type="nucleotide sequence ID" value="NZ_JACCFS010000001.1"/>
</dbReference>
<sequence length="399" mass="43388">MTRKRRSNKPRPTPEWKLKKMRERPFPPPSPPAPRPRTAQLLFSKQELDRGMWRAVVQVVGAVLLALALFSVMGGLLFGELAEPRVRHAALTEHGAVAEAVVVGAVDDQPLVDFVTDRNQPVRTVAAGDFEHDGSREVEVRYLPSDPDTAMVSGHRLMPWGAVLAAVAAAAAGWALTVVWHERRNTPVRKGWRNREGNAVLPVARWAVPAVLMLGVSAGCFLWPFAAVRFGAVDVAGVSFWAGVGTAALLVALGTAWRAVVRHADRGRVRRRGGRKRPAGVRNRALTYKVLGRATLALAVVGFVSATVGRGIVLFSEQFIHGSAVATDAEVVGVLTSARGCHPQLRVTYSFDGLQYEQGLRIDCHEGRRLRDVATVGIEVDTADPTRFLLLDEEEPGAR</sequence>
<accession>A0A7Z0JAF0</accession>
<feature type="transmembrane region" description="Helical" evidence="2">
    <location>
        <begin position="203"/>
        <end position="226"/>
    </location>
</feature>
<keyword evidence="4" id="KW-1185">Reference proteome</keyword>
<organism evidence="3 4">
    <name type="scientific">Nocardiopsis aegyptia</name>
    <dbReference type="NCBI Taxonomy" id="220378"/>
    <lineage>
        <taxon>Bacteria</taxon>
        <taxon>Bacillati</taxon>
        <taxon>Actinomycetota</taxon>
        <taxon>Actinomycetes</taxon>
        <taxon>Streptosporangiales</taxon>
        <taxon>Nocardiopsidaceae</taxon>
        <taxon>Nocardiopsis</taxon>
    </lineage>
</organism>
<proteinExistence type="predicted"/>
<feature type="transmembrane region" description="Helical" evidence="2">
    <location>
        <begin position="157"/>
        <end position="182"/>
    </location>
</feature>
<evidence type="ECO:0008006" key="5">
    <source>
        <dbReference type="Google" id="ProtNLM"/>
    </source>
</evidence>
<protein>
    <recommendedName>
        <fullName evidence="5">DUF3592 domain-containing protein</fullName>
    </recommendedName>
</protein>
<keyword evidence="2" id="KW-0812">Transmembrane</keyword>
<dbReference type="EMBL" id="JACCFS010000001">
    <property type="protein sequence ID" value="NYJ34339.1"/>
    <property type="molecule type" value="Genomic_DNA"/>
</dbReference>
<evidence type="ECO:0000256" key="1">
    <source>
        <dbReference type="SAM" id="MobiDB-lite"/>
    </source>
</evidence>
<reference evidence="3 4" key="1">
    <citation type="submission" date="2020-07" db="EMBL/GenBank/DDBJ databases">
        <title>Sequencing the genomes of 1000 actinobacteria strains.</title>
        <authorList>
            <person name="Klenk H.-P."/>
        </authorList>
    </citation>
    <scope>NUCLEOTIDE SEQUENCE [LARGE SCALE GENOMIC DNA]</scope>
    <source>
        <strain evidence="3 4">DSM 44442</strain>
    </source>
</reference>
<name>A0A7Z0JAF0_9ACTN</name>
<evidence type="ECO:0000313" key="4">
    <source>
        <dbReference type="Proteomes" id="UP000572051"/>
    </source>
</evidence>
<evidence type="ECO:0000313" key="3">
    <source>
        <dbReference type="EMBL" id="NYJ34339.1"/>
    </source>
</evidence>
<dbReference type="AlphaFoldDB" id="A0A7Z0JAF0"/>
<comment type="caution">
    <text evidence="3">The sequence shown here is derived from an EMBL/GenBank/DDBJ whole genome shotgun (WGS) entry which is preliminary data.</text>
</comment>
<gene>
    <name evidence="3" type="ORF">HNR10_002220</name>
</gene>
<feature type="region of interest" description="Disordered" evidence="1">
    <location>
        <begin position="1"/>
        <end position="37"/>
    </location>
</feature>
<feature type="transmembrane region" description="Helical" evidence="2">
    <location>
        <begin position="55"/>
        <end position="78"/>
    </location>
</feature>
<evidence type="ECO:0000256" key="2">
    <source>
        <dbReference type="SAM" id="Phobius"/>
    </source>
</evidence>
<dbReference type="Proteomes" id="UP000572051">
    <property type="component" value="Unassembled WGS sequence"/>
</dbReference>
<feature type="transmembrane region" description="Helical" evidence="2">
    <location>
        <begin position="238"/>
        <end position="261"/>
    </location>
</feature>
<keyword evidence="2" id="KW-0472">Membrane</keyword>
<keyword evidence="2" id="KW-1133">Transmembrane helix</keyword>
<feature type="compositionally biased region" description="Pro residues" evidence="1">
    <location>
        <begin position="26"/>
        <end position="35"/>
    </location>
</feature>